<dbReference type="PANTHER" id="PTHR31286:SF167">
    <property type="entry name" value="OS09G0268800 PROTEIN"/>
    <property type="match status" value="1"/>
</dbReference>
<proteinExistence type="predicted"/>
<accession>A0AAD8S5H0</accession>
<dbReference type="InterPro" id="IPR040256">
    <property type="entry name" value="At4g02000-like"/>
</dbReference>
<dbReference type="Proteomes" id="UP001231189">
    <property type="component" value="Unassembled WGS sequence"/>
</dbReference>
<evidence type="ECO:0000313" key="3">
    <source>
        <dbReference type="EMBL" id="KAK1645163.1"/>
    </source>
</evidence>
<feature type="region of interest" description="Disordered" evidence="1">
    <location>
        <begin position="246"/>
        <end position="296"/>
    </location>
</feature>
<dbReference type="AlphaFoldDB" id="A0AAD8S5H0"/>
<evidence type="ECO:0000256" key="1">
    <source>
        <dbReference type="SAM" id="MobiDB-lite"/>
    </source>
</evidence>
<keyword evidence="4" id="KW-1185">Reference proteome</keyword>
<dbReference type="InterPro" id="IPR025836">
    <property type="entry name" value="Zn_knuckle_CX2CX4HX4C"/>
</dbReference>
<dbReference type="PANTHER" id="PTHR31286">
    <property type="entry name" value="GLYCINE-RICH CELL WALL STRUCTURAL PROTEIN 1.8-LIKE"/>
    <property type="match status" value="1"/>
</dbReference>
<name>A0AAD8S5H0_LOLMU</name>
<dbReference type="Pfam" id="PF14392">
    <property type="entry name" value="zf-CCHC_4"/>
    <property type="match status" value="1"/>
</dbReference>
<dbReference type="EMBL" id="JAUUTY010000004">
    <property type="protein sequence ID" value="KAK1645163.1"/>
    <property type="molecule type" value="Genomic_DNA"/>
</dbReference>
<sequence length="364" mass="40384">MPRVDLQEMLKRMVLKDEELDDVVLPKEEVMNLKEGARWMAVVKVHTTRRFGNQPFFQKMDAAWGFAKGWTIRPVEDNLFVLQVSCLGDWNRVMNDGPWIFRQQGVIMEPYDGVAHLNTVVLNRLHDWVQVRGIPPLFRKEAIMRDMAARIGEVLGVELYALGASGTSFVRVRVKLDVNKALTRVVGLHPEGSDRMMFQVLYEKLPKFCDFCGLLGHSDTECEDGVHDKTALQYGDWLIAPMEDWHPQTSGVRTGATTRDDSRGGKGGGRGEATAESRKRAQGMTPPHAGTEGRGTAAAAGQLMLMDGKDNPSVKKNLSTALALEANGKKSGVLSPVKPDPKRARMTASNTDEAGSDEERRQAQ</sequence>
<feature type="domain" description="Zinc knuckle CX2CX4HX4C" evidence="2">
    <location>
        <begin position="191"/>
        <end position="223"/>
    </location>
</feature>
<protein>
    <recommendedName>
        <fullName evidence="2">Zinc knuckle CX2CX4HX4C domain-containing protein</fullName>
    </recommendedName>
</protein>
<feature type="region of interest" description="Disordered" evidence="1">
    <location>
        <begin position="324"/>
        <end position="364"/>
    </location>
</feature>
<comment type="caution">
    <text evidence="3">The sequence shown here is derived from an EMBL/GenBank/DDBJ whole genome shotgun (WGS) entry which is preliminary data.</text>
</comment>
<evidence type="ECO:0000313" key="4">
    <source>
        <dbReference type="Proteomes" id="UP001231189"/>
    </source>
</evidence>
<gene>
    <name evidence="3" type="ORF">QYE76_062968</name>
</gene>
<feature type="compositionally biased region" description="Polar residues" evidence="1">
    <location>
        <begin position="247"/>
        <end position="257"/>
    </location>
</feature>
<evidence type="ECO:0000259" key="2">
    <source>
        <dbReference type="Pfam" id="PF14392"/>
    </source>
</evidence>
<organism evidence="3 4">
    <name type="scientific">Lolium multiflorum</name>
    <name type="common">Italian ryegrass</name>
    <name type="synonym">Lolium perenne subsp. multiflorum</name>
    <dbReference type="NCBI Taxonomy" id="4521"/>
    <lineage>
        <taxon>Eukaryota</taxon>
        <taxon>Viridiplantae</taxon>
        <taxon>Streptophyta</taxon>
        <taxon>Embryophyta</taxon>
        <taxon>Tracheophyta</taxon>
        <taxon>Spermatophyta</taxon>
        <taxon>Magnoliopsida</taxon>
        <taxon>Liliopsida</taxon>
        <taxon>Poales</taxon>
        <taxon>Poaceae</taxon>
        <taxon>BOP clade</taxon>
        <taxon>Pooideae</taxon>
        <taxon>Poodae</taxon>
        <taxon>Poeae</taxon>
        <taxon>Poeae Chloroplast Group 2 (Poeae type)</taxon>
        <taxon>Loliodinae</taxon>
        <taxon>Loliinae</taxon>
        <taxon>Lolium</taxon>
    </lineage>
</organism>
<reference evidence="3" key="1">
    <citation type="submission" date="2023-07" db="EMBL/GenBank/DDBJ databases">
        <title>A chromosome-level genome assembly of Lolium multiflorum.</title>
        <authorList>
            <person name="Chen Y."/>
            <person name="Copetti D."/>
            <person name="Kolliker R."/>
            <person name="Studer B."/>
        </authorList>
    </citation>
    <scope>NUCLEOTIDE SEQUENCE</scope>
    <source>
        <strain evidence="3">02402/16</strain>
        <tissue evidence="3">Leaf</tissue>
    </source>
</reference>